<evidence type="ECO:0000256" key="5">
    <source>
        <dbReference type="ARBA" id="ARBA00022723"/>
    </source>
</evidence>
<evidence type="ECO:0000256" key="1">
    <source>
        <dbReference type="ARBA" id="ARBA00004651"/>
    </source>
</evidence>
<dbReference type="RefSeq" id="WP_180283446.1">
    <property type="nucleotide sequence ID" value="NZ_JABFDB010000013.1"/>
</dbReference>
<feature type="domain" description="Peptidase M48" evidence="13">
    <location>
        <begin position="89"/>
        <end position="288"/>
    </location>
</feature>
<evidence type="ECO:0000256" key="6">
    <source>
        <dbReference type="ARBA" id="ARBA00022801"/>
    </source>
</evidence>
<comment type="subcellular location">
    <subcellularLocation>
        <location evidence="1">Cell membrane</location>
        <topology evidence="1">Multi-pass membrane protein</topology>
    </subcellularLocation>
</comment>
<evidence type="ECO:0000256" key="10">
    <source>
        <dbReference type="ARBA" id="ARBA00023136"/>
    </source>
</evidence>
<comment type="caution">
    <text evidence="14">The sequence shown here is derived from an EMBL/GenBank/DDBJ whole genome shotgun (WGS) entry which is preliminary data.</text>
</comment>
<dbReference type="Pfam" id="PF01435">
    <property type="entry name" value="Peptidase_M48"/>
    <property type="match status" value="1"/>
</dbReference>
<comment type="cofactor">
    <cofactor evidence="11">
        <name>Zn(2+)</name>
        <dbReference type="ChEBI" id="CHEBI:29105"/>
    </cofactor>
    <text evidence="11">Binds 1 zinc ion per subunit.</text>
</comment>
<keyword evidence="2" id="KW-1003">Cell membrane</keyword>
<dbReference type="GO" id="GO:0008237">
    <property type="term" value="F:metallopeptidase activity"/>
    <property type="evidence" value="ECO:0007669"/>
    <property type="project" value="UniProtKB-KW"/>
</dbReference>
<feature type="transmembrane region" description="Helical" evidence="12">
    <location>
        <begin position="49"/>
        <end position="66"/>
    </location>
</feature>
<protein>
    <submittedName>
        <fullName evidence="14">M48 family metalloprotease</fullName>
    </submittedName>
</protein>
<feature type="transmembrane region" description="Helical" evidence="12">
    <location>
        <begin position="197"/>
        <end position="219"/>
    </location>
</feature>
<evidence type="ECO:0000313" key="15">
    <source>
        <dbReference type="Proteomes" id="UP000584642"/>
    </source>
</evidence>
<evidence type="ECO:0000313" key="14">
    <source>
        <dbReference type="EMBL" id="NYZ21665.1"/>
    </source>
</evidence>
<comment type="similarity">
    <text evidence="11">Belongs to the peptidase M48 family.</text>
</comment>
<accession>A0ABX2TG56</accession>
<evidence type="ECO:0000256" key="3">
    <source>
        <dbReference type="ARBA" id="ARBA00022670"/>
    </source>
</evidence>
<keyword evidence="7 11" id="KW-0862">Zinc</keyword>
<keyword evidence="10 12" id="KW-0472">Membrane</keyword>
<evidence type="ECO:0000256" key="11">
    <source>
        <dbReference type="RuleBase" id="RU003983"/>
    </source>
</evidence>
<evidence type="ECO:0000259" key="13">
    <source>
        <dbReference type="Pfam" id="PF01435"/>
    </source>
</evidence>
<evidence type="ECO:0000256" key="8">
    <source>
        <dbReference type="ARBA" id="ARBA00022989"/>
    </source>
</evidence>
<keyword evidence="6 11" id="KW-0378">Hydrolase</keyword>
<evidence type="ECO:0000256" key="12">
    <source>
        <dbReference type="SAM" id="Phobius"/>
    </source>
</evidence>
<keyword evidence="5" id="KW-0479">Metal-binding</keyword>
<evidence type="ECO:0000256" key="7">
    <source>
        <dbReference type="ARBA" id="ARBA00022833"/>
    </source>
</evidence>
<keyword evidence="15" id="KW-1185">Reference proteome</keyword>
<keyword evidence="3 11" id="KW-0645">Protease</keyword>
<reference evidence="14 15" key="1">
    <citation type="submission" date="2020-05" db="EMBL/GenBank/DDBJ databases">
        <title>Azospirillum oleiclasticum sp. nov, a nitrogen-fixing and heavy crude oil-emulsifying bacterium isolated from the crude oil of Yumen Oilfield.</title>
        <authorList>
            <person name="Wu D."/>
            <person name="Cai M."/>
            <person name="Zhang X."/>
        </authorList>
    </citation>
    <scope>NUCLEOTIDE SEQUENCE [LARGE SCALE GENOMIC DNA]</scope>
    <source>
        <strain evidence="14 15">ROY-1-1-2</strain>
    </source>
</reference>
<evidence type="ECO:0000256" key="4">
    <source>
        <dbReference type="ARBA" id="ARBA00022692"/>
    </source>
</evidence>
<dbReference type="Proteomes" id="UP000584642">
    <property type="component" value="Unassembled WGS sequence"/>
</dbReference>
<gene>
    <name evidence="14" type="ORF">HND93_18280</name>
</gene>
<sequence length="324" mass="35126">MVYIPTDIALAQSRRRHKINNLIHSGALLGGLGLLLSLTGWTLAGLEGMLLAVMAGALSVLFAPRVSPRMVLGFYGARRLSYTDAPGLFEVVRAVSARAGLASPPTLHCVASPTLNAFAVGGRDQAAVALTDGLLRALTLRELAGVMAHEISHIRNNDLFVMGLADTMASLTRLLSVLGAVLLMVNLPLLLLQREPLPWLAVLLMTVAPALGALLQLALSRTREYDADLDAAYLTGDPEGLASALDRVERVQGRLWEGLVLPRRSTSAGPSLLRSHPHTEDRIRRLLDLRTPPPVLHDLDHLPVHVAFPAADRRPRFRLSGYWY</sequence>
<feature type="transmembrane region" description="Helical" evidence="12">
    <location>
        <begin position="22"/>
        <end position="43"/>
    </location>
</feature>
<keyword evidence="4 12" id="KW-0812">Transmembrane</keyword>
<dbReference type="Gene3D" id="3.30.2010.10">
    <property type="entry name" value="Metalloproteases ('zincins'), catalytic domain"/>
    <property type="match status" value="1"/>
</dbReference>
<dbReference type="PANTHER" id="PTHR43221">
    <property type="entry name" value="PROTEASE HTPX"/>
    <property type="match status" value="1"/>
</dbReference>
<dbReference type="InterPro" id="IPR050083">
    <property type="entry name" value="HtpX_protease"/>
</dbReference>
<proteinExistence type="inferred from homology"/>
<keyword evidence="8 12" id="KW-1133">Transmembrane helix</keyword>
<dbReference type="PANTHER" id="PTHR43221:SF1">
    <property type="entry name" value="PROTEASE HTPX"/>
    <property type="match status" value="1"/>
</dbReference>
<organism evidence="14 15">
    <name type="scientific">Azospirillum oleiclasticum</name>
    <dbReference type="NCBI Taxonomy" id="2735135"/>
    <lineage>
        <taxon>Bacteria</taxon>
        <taxon>Pseudomonadati</taxon>
        <taxon>Pseudomonadota</taxon>
        <taxon>Alphaproteobacteria</taxon>
        <taxon>Rhodospirillales</taxon>
        <taxon>Azospirillaceae</taxon>
        <taxon>Azospirillum</taxon>
    </lineage>
</organism>
<dbReference type="CDD" id="cd07339">
    <property type="entry name" value="M48B_HtpX_like"/>
    <property type="match status" value="1"/>
</dbReference>
<evidence type="ECO:0000256" key="9">
    <source>
        <dbReference type="ARBA" id="ARBA00023049"/>
    </source>
</evidence>
<name>A0ABX2TG56_9PROT</name>
<dbReference type="EMBL" id="JABFDB010000013">
    <property type="protein sequence ID" value="NYZ21665.1"/>
    <property type="molecule type" value="Genomic_DNA"/>
</dbReference>
<keyword evidence="9 11" id="KW-0482">Metalloprotease</keyword>
<dbReference type="InterPro" id="IPR001915">
    <property type="entry name" value="Peptidase_M48"/>
</dbReference>
<evidence type="ECO:0000256" key="2">
    <source>
        <dbReference type="ARBA" id="ARBA00022475"/>
    </source>
</evidence>
<feature type="transmembrane region" description="Helical" evidence="12">
    <location>
        <begin position="171"/>
        <end position="191"/>
    </location>
</feature>